<dbReference type="RefSeq" id="WP_075766855.1">
    <property type="nucleotide sequence ID" value="NZ_MJIL01000090.1"/>
</dbReference>
<organism evidence="3 4">
    <name type="scientific">Photobacterium proteolyticum</name>
    <dbReference type="NCBI Taxonomy" id="1903952"/>
    <lineage>
        <taxon>Bacteria</taxon>
        <taxon>Pseudomonadati</taxon>
        <taxon>Pseudomonadota</taxon>
        <taxon>Gammaproteobacteria</taxon>
        <taxon>Vibrionales</taxon>
        <taxon>Vibrionaceae</taxon>
        <taxon>Photobacterium</taxon>
    </lineage>
</organism>
<keyword evidence="4" id="KW-1185">Reference proteome</keyword>
<dbReference type="Pfam" id="PF05943">
    <property type="entry name" value="VipB"/>
    <property type="match status" value="1"/>
</dbReference>
<evidence type="ECO:0000259" key="1">
    <source>
        <dbReference type="Pfam" id="PF05943"/>
    </source>
</evidence>
<dbReference type="AlphaFoldDB" id="A0A1Q9GEL1"/>
<dbReference type="Proteomes" id="UP000186905">
    <property type="component" value="Unassembled WGS sequence"/>
</dbReference>
<dbReference type="InterPro" id="IPR010269">
    <property type="entry name" value="T6SS_TssC-like"/>
</dbReference>
<dbReference type="PANTHER" id="PTHR35565:SF3">
    <property type="entry name" value="TYPE VI SECRETION SYSTEM SHEATH PROTEIN TSSC1"/>
    <property type="match status" value="1"/>
</dbReference>
<evidence type="ECO:0000313" key="4">
    <source>
        <dbReference type="Proteomes" id="UP000186905"/>
    </source>
</evidence>
<accession>A0A1Q9GEL1</accession>
<evidence type="ECO:0000259" key="2">
    <source>
        <dbReference type="Pfam" id="PF18945"/>
    </source>
</evidence>
<evidence type="ECO:0000313" key="3">
    <source>
        <dbReference type="EMBL" id="OLQ72838.1"/>
    </source>
</evidence>
<feature type="domain" description="TssC1 C-terminal" evidence="2">
    <location>
        <begin position="339"/>
        <end position="447"/>
    </location>
</feature>
<reference evidence="3 4" key="1">
    <citation type="submission" date="2016-09" db="EMBL/GenBank/DDBJ databases">
        <title>Photobacterium proteolyticum sp. nov. a protease producing bacterium isolated from ocean sediments of Laizhou Bay.</title>
        <authorList>
            <person name="Li Y."/>
        </authorList>
    </citation>
    <scope>NUCLEOTIDE SEQUENCE [LARGE SCALE GENOMIC DNA]</scope>
    <source>
        <strain evidence="3 4">13-12</strain>
    </source>
</reference>
<dbReference type="STRING" id="1903952.BIT28_06530"/>
<name>A0A1Q9GEL1_9GAMM</name>
<dbReference type="InterPro" id="IPR044032">
    <property type="entry name" value="TssC1_C"/>
</dbReference>
<comment type="caution">
    <text evidence="3">The sequence shown here is derived from an EMBL/GenBank/DDBJ whole genome shotgun (WGS) entry which is preliminary data.</text>
</comment>
<dbReference type="InterPro" id="IPR044031">
    <property type="entry name" value="TssC1_N"/>
</dbReference>
<dbReference type="EMBL" id="MJIL01000090">
    <property type="protein sequence ID" value="OLQ72838.1"/>
    <property type="molecule type" value="Genomic_DNA"/>
</dbReference>
<gene>
    <name evidence="3" type="ORF">BIT28_06530</name>
</gene>
<dbReference type="PANTHER" id="PTHR35565">
    <property type="entry name" value="CYTOPLASMIC PROTEIN-RELATED"/>
    <property type="match status" value="1"/>
</dbReference>
<dbReference type="Pfam" id="PF18945">
    <property type="entry name" value="VipB_2"/>
    <property type="match status" value="1"/>
</dbReference>
<dbReference type="OrthoDB" id="9764000at2"/>
<feature type="domain" description="TssC1 N-terminal" evidence="1">
    <location>
        <begin position="40"/>
        <end position="334"/>
    </location>
</feature>
<proteinExistence type="predicted"/>
<sequence length="457" mass="52223">MTVINPTSSANVLHDLGLWRMLFEHARQHDTSQFKALLGRVITLLDHQLSEQLSAVMQAEEFKRLEASWSGLYSLVHLPVSSRRIKVKLLDFSWNMLSTDLNQSFEISRSALFKKIYAKELDTAGGQPFGLLVVDHHVHSDLDESCDFDDLYTLQLLAELGERSLCPVVVGVDNYFFGDDPARLTHDHARINRILTSQDLQSWQLLRQHHSSRFLHLVLPQYRIRTPRQHYPAGFVFSEANTNSGVLWGNSVYLLAANVIREFDRISWFGFLRAHDATGNHGVLIDLNDSACTPLKARIDIYSESDGFWADQGFVPVSSIYLSGQLGLFSNQSVWKPDNESSKTSGMLQTNLMACRFGHYIKAQMRDRVGSFDSAATCQRDLDKWLQTYISNVDYGDESIMARYPLKHAEVRFVADRHDSTRYRCEIKLQPQYQYEMLDTHITLMTDVSSDKLGEMS</sequence>
<protein>
    <submittedName>
        <fullName evidence="3">Type VI secretion protein</fullName>
    </submittedName>
</protein>